<evidence type="ECO:0000256" key="7">
    <source>
        <dbReference type="RuleBase" id="RU004182"/>
    </source>
</evidence>
<dbReference type="Gene3D" id="1.10.579.10">
    <property type="entry name" value="DNA Cyclobutane Dipyrimidine Photolyase, subunit A, domain 3"/>
    <property type="match status" value="1"/>
</dbReference>
<dbReference type="Pfam" id="PF00875">
    <property type="entry name" value="DNA_photolyase"/>
    <property type="match status" value="1"/>
</dbReference>
<dbReference type="PROSITE" id="PS51645">
    <property type="entry name" value="PHR_CRY_ALPHA_BETA"/>
    <property type="match status" value="1"/>
</dbReference>
<dbReference type="InterPro" id="IPR006050">
    <property type="entry name" value="DNA_photolyase_N"/>
</dbReference>
<comment type="similarity">
    <text evidence="7">Belongs to the DNA photolyase family.</text>
</comment>
<dbReference type="Proteomes" id="UP001597380">
    <property type="component" value="Unassembled WGS sequence"/>
</dbReference>
<keyword evidence="6 7" id="KW-0157">Chromophore</keyword>
<dbReference type="PANTHER" id="PTHR11455:SF9">
    <property type="entry name" value="CRYPTOCHROME CIRCADIAN CLOCK 5 ISOFORM X1"/>
    <property type="match status" value="1"/>
</dbReference>
<dbReference type="Gene3D" id="3.40.50.620">
    <property type="entry name" value="HUPs"/>
    <property type="match status" value="1"/>
</dbReference>
<dbReference type="InterPro" id="IPR014729">
    <property type="entry name" value="Rossmann-like_a/b/a_fold"/>
</dbReference>
<dbReference type="RefSeq" id="WP_345338753.1">
    <property type="nucleotide sequence ID" value="NZ_BAABLI010000007.1"/>
</dbReference>
<dbReference type="InterPro" id="IPR036155">
    <property type="entry name" value="Crypto/Photolyase_N_sf"/>
</dbReference>
<evidence type="ECO:0000256" key="2">
    <source>
        <dbReference type="ARBA" id="ARBA00001974"/>
    </source>
</evidence>
<feature type="domain" description="Photolyase/cryptochrome alpha/beta" evidence="8">
    <location>
        <begin position="14"/>
        <end position="148"/>
    </location>
</feature>
<dbReference type="Pfam" id="PF03441">
    <property type="entry name" value="FAD_binding_7"/>
    <property type="match status" value="1"/>
</dbReference>
<dbReference type="InterPro" id="IPR018394">
    <property type="entry name" value="DNA_photolyase_1_CS_C"/>
</dbReference>
<evidence type="ECO:0000256" key="5">
    <source>
        <dbReference type="ARBA" id="ARBA00022827"/>
    </source>
</evidence>
<dbReference type="InterPro" id="IPR036134">
    <property type="entry name" value="Crypto/Photolyase_FAD-like_sf"/>
</dbReference>
<reference evidence="10" key="1">
    <citation type="journal article" date="2019" name="Int. J. Syst. Evol. Microbiol.">
        <title>The Global Catalogue of Microorganisms (GCM) 10K type strain sequencing project: providing services to taxonomists for standard genome sequencing and annotation.</title>
        <authorList>
            <consortium name="The Broad Institute Genomics Platform"/>
            <consortium name="The Broad Institute Genome Sequencing Center for Infectious Disease"/>
            <person name="Wu L."/>
            <person name="Ma J."/>
        </authorList>
    </citation>
    <scope>NUCLEOTIDE SEQUENCE [LARGE SCALE GENOMIC DNA]</scope>
    <source>
        <strain evidence="10">CGMCC 1.10992</strain>
    </source>
</reference>
<keyword evidence="10" id="KW-1185">Reference proteome</keyword>
<evidence type="ECO:0000256" key="3">
    <source>
        <dbReference type="ARBA" id="ARBA00005862"/>
    </source>
</evidence>
<dbReference type="PROSITE" id="PS00394">
    <property type="entry name" value="DNA_PHOTOLYASES_1_1"/>
    <property type="match status" value="1"/>
</dbReference>
<comment type="caution">
    <text evidence="9">The sequence shown here is derived from an EMBL/GenBank/DDBJ whole genome shotgun (WGS) entry which is preliminary data.</text>
</comment>
<keyword evidence="4 7" id="KW-0285">Flavoprotein</keyword>
<evidence type="ECO:0000256" key="1">
    <source>
        <dbReference type="ARBA" id="ARBA00001932"/>
    </source>
</evidence>
<dbReference type="EMBL" id="JBHUHT010000004">
    <property type="protein sequence ID" value="MFD2094586.1"/>
    <property type="molecule type" value="Genomic_DNA"/>
</dbReference>
<dbReference type="PANTHER" id="PTHR11455">
    <property type="entry name" value="CRYPTOCHROME"/>
    <property type="match status" value="1"/>
</dbReference>
<evidence type="ECO:0000313" key="10">
    <source>
        <dbReference type="Proteomes" id="UP001597380"/>
    </source>
</evidence>
<comment type="cofactor">
    <cofactor evidence="1">
        <name>(6R)-5,10-methylene-5,6,7,8-tetrahydrofolate</name>
        <dbReference type="ChEBI" id="CHEBI:15636"/>
    </cofactor>
</comment>
<keyword evidence="5 7" id="KW-0274">FAD</keyword>
<name>A0ABW4XIV2_9GAMM</name>
<dbReference type="SUPFAM" id="SSF48173">
    <property type="entry name" value="Cryptochrome/photolyase FAD-binding domain"/>
    <property type="match status" value="1"/>
</dbReference>
<evidence type="ECO:0000259" key="8">
    <source>
        <dbReference type="PROSITE" id="PS51645"/>
    </source>
</evidence>
<accession>A0ABW4XIV2</accession>
<dbReference type="InterPro" id="IPR002081">
    <property type="entry name" value="Cryptochrome/DNA_photolyase_1"/>
</dbReference>
<dbReference type="PRINTS" id="PR00147">
    <property type="entry name" value="DNAPHOTLYASE"/>
</dbReference>
<sequence length="503" mass="58704">MNPTIHTSSAAEQEIQIVWFKRDLRLNDHAPLFFAQQAARQTGLPTLLLYLVEPNQIDDPHYDLRHWRFVAESIQDINQTLASMNAELVVGHSDAENFFEQLNSHLKIRTIFSHQEVGLATSFERDKRVEEWCKQHNVEWQQFAYGAVIRGAKSRQGWTKHWQQVMRAEQFQTDFSQFPLLGKSALSDDLAAELPKAWLVKDPLFQTGGETAAHQILASFFEGRGKRYAFDISSPSKSADSCSRLSPYLAWGNLSLRQVYQTLLAHWKTTGWYKALRALSSRLHWHCHFIQKFESECEMEFRPVNRGYISFPFTETSDDQRRFDAWRNGKTGYPLIDACMRCLHHTGYINFRMRAMLISFLCHHLMLDWRAGALHLARLFLDFEPGIHYPQCQMQAGITGTNTIRVYNPTKQAQEQDANGDFIRRWLPELAELPNGLLHQPWLMTAMEQQMFGVILGQDYPHPIVDITTDSKERRALFWQWRKRPEVKQESQRILRTHVVNDR</sequence>
<evidence type="ECO:0000256" key="6">
    <source>
        <dbReference type="ARBA" id="ARBA00022991"/>
    </source>
</evidence>
<dbReference type="Gene3D" id="1.25.40.80">
    <property type="match status" value="1"/>
</dbReference>
<organism evidence="9 10">
    <name type="scientific">Corallincola platygyrae</name>
    <dbReference type="NCBI Taxonomy" id="1193278"/>
    <lineage>
        <taxon>Bacteria</taxon>
        <taxon>Pseudomonadati</taxon>
        <taxon>Pseudomonadota</taxon>
        <taxon>Gammaproteobacteria</taxon>
        <taxon>Alteromonadales</taxon>
        <taxon>Psychromonadaceae</taxon>
        <taxon>Corallincola</taxon>
    </lineage>
</organism>
<gene>
    <name evidence="9" type="ORF">ACFSJ3_01195</name>
</gene>
<dbReference type="InterPro" id="IPR005101">
    <property type="entry name" value="Cryptochr/Photolyase_FAD-bd"/>
</dbReference>
<comment type="similarity">
    <text evidence="3">Belongs to the DNA photolyase class-1 family.</text>
</comment>
<dbReference type="SUPFAM" id="SSF52425">
    <property type="entry name" value="Cryptochrome/photolyase, N-terminal domain"/>
    <property type="match status" value="1"/>
</dbReference>
<evidence type="ECO:0000256" key="4">
    <source>
        <dbReference type="ARBA" id="ARBA00022630"/>
    </source>
</evidence>
<proteinExistence type="inferred from homology"/>
<protein>
    <submittedName>
        <fullName evidence="9">FAD-binding domain-containing protein</fullName>
    </submittedName>
</protein>
<comment type="cofactor">
    <cofactor evidence="2">
        <name>FAD</name>
        <dbReference type="ChEBI" id="CHEBI:57692"/>
    </cofactor>
</comment>
<evidence type="ECO:0000313" key="9">
    <source>
        <dbReference type="EMBL" id="MFD2094586.1"/>
    </source>
</evidence>